<reference evidence="2 3" key="1">
    <citation type="journal article" date="2000" name="Nature">
        <title>The genome sequence of the plant pathogen Xylella fastidiosa.</title>
        <authorList>
            <person name="Simpson A.J."/>
            <person name="Reinach F.C."/>
            <person name="Arruda P."/>
            <person name="Abreu F.A."/>
            <person name="Acencio M."/>
            <person name="Alvarenga R."/>
            <person name="Alves L.M."/>
            <person name="Araya J.E."/>
            <person name="Baia G.S."/>
            <person name="Baptista C.S."/>
            <person name="Barros M.H."/>
            <person name="Bonaccorsi E.D."/>
            <person name="Bordin S."/>
            <person name="Bove J.M."/>
            <person name="Briones M.R."/>
            <person name="Bueno M.R."/>
            <person name="Camargo A.A."/>
            <person name="Camargo L.E."/>
            <person name="Carraro D.M."/>
            <person name="Carrer H."/>
            <person name="Colauto N.B."/>
            <person name="Colombo C."/>
            <person name="Costa F.F."/>
            <person name="Costa M.C."/>
            <person name="Costa-Neto C.M."/>
            <person name="Coutinho L.L."/>
            <person name="Cristofani M."/>
            <person name="Dias-Neto E."/>
            <person name="Docena C."/>
            <person name="El-Dorry H."/>
            <person name="Facincani A.P."/>
            <person name="Ferreira A.J."/>
            <person name="Ferreira V.C."/>
            <person name="Ferro J.A."/>
            <person name="Fraga J.S."/>
            <person name="Franca S.C."/>
            <person name="Franco M.C."/>
            <person name="Frohme M."/>
            <person name="Furlan L.R."/>
            <person name="Garnier M."/>
            <person name="Goldman G.H."/>
            <person name="Goldman M.H."/>
            <person name="Gomes S.L."/>
            <person name="Gruber A."/>
            <person name="Ho P.L."/>
            <person name="Hoheisel J.D."/>
            <person name="Junqueira M.L."/>
            <person name="Kemper E.L."/>
            <person name="Kitajima J.P."/>
            <person name="Krieger J.E."/>
            <person name="Kuramae E.E."/>
            <person name="Laigret F."/>
            <person name="Lambais M.R."/>
            <person name="Leite L.C."/>
            <person name="Lemos E.G."/>
            <person name="Lemos M.V."/>
            <person name="Lopes S.A."/>
            <person name="Lopes C.R."/>
            <person name="Machado J.A."/>
            <person name="Machado M.A."/>
            <person name="Madeira A.M."/>
            <person name="Madeira H.M."/>
            <person name="Marino C.L."/>
            <person name="Marques M.V."/>
            <person name="Martins E.A."/>
            <person name="Martins E.M."/>
            <person name="Matsukuma A.Y."/>
            <person name="Menck C.F."/>
            <person name="Miracca E.C."/>
            <person name="Miyaki C.Y."/>
            <person name="Monteriro-Vitorello C.B."/>
            <person name="Moon D.H."/>
            <person name="Nagai M.A."/>
            <person name="Nascimento A.L."/>
            <person name="Netto L.E."/>
            <person name="Nhani A.Jr."/>
            <person name="Nobrega F.G."/>
            <person name="Nunes L.R."/>
            <person name="Oliveira M.A."/>
            <person name="de Oliveira M.C."/>
            <person name="de Oliveira R.C."/>
            <person name="Palmieri D.A."/>
            <person name="Paris A."/>
            <person name="Peixoto B.R."/>
            <person name="Pereira G.A."/>
            <person name="Pereira H.A.Jr."/>
            <person name="Pesquero J.B."/>
            <person name="Quaggio R.B."/>
            <person name="Roberto P.G."/>
            <person name="Rodrigues V."/>
            <person name="de M Rosa A.J."/>
            <person name="de Rosa V.E.Jr."/>
            <person name="de Sa R.G."/>
            <person name="Santelli R.V."/>
            <person name="Sawasaki H.E."/>
            <person name="da Silva A.C."/>
            <person name="da Silva A.M."/>
            <person name="da Silva F.R."/>
            <person name="da Silva W.A.Jr."/>
            <person name="da Silveira J.F."/>
            <person name="Silvestri M.L."/>
            <person name="Siqueira W.J."/>
            <person name="de Souza A.A."/>
            <person name="de Souza A.P."/>
            <person name="Terenzi M.F."/>
            <person name="Truffi D."/>
            <person name="Tsai S.M."/>
            <person name="Tsuhako M.H."/>
            <person name="Vallada H."/>
            <person name="Van Sluys M.A."/>
            <person name="Verjovski-Almeida S."/>
            <person name="Vettore A.L."/>
            <person name="Zago M.A."/>
            <person name="Zatz M."/>
            <person name="Meidanis J."/>
            <person name="Setubal J.C."/>
        </authorList>
    </citation>
    <scope>NUCLEOTIDE SEQUENCE [LARGE SCALE GENOMIC DNA]</scope>
    <source>
        <strain evidence="3">9a5c</strain>
        <plasmid evidence="3">Plasmid pXF51</plasmid>
    </source>
</reference>
<dbReference type="PIR" id="A82868">
    <property type="entry name" value="A82868"/>
</dbReference>
<proteinExistence type="predicted"/>
<dbReference type="Proteomes" id="UP000000812">
    <property type="component" value="Plasmid pXF51"/>
</dbReference>
<evidence type="ECO:0000313" key="2">
    <source>
        <dbReference type="EMBL" id="AAF85626.1"/>
    </source>
</evidence>
<gene>
    <name evidence="2" type="ordered locus">XF_a0058</name>
</gene>
<sequence length="179" mass="19434">MCLVASESKATRPNISINQRGQRPLSGATTMENEIHSTVSDQATLPTPINVNLELGRLLNYVADVAKAIRMNSPYNGKYKDLAPHEVGLDVMQLANSLHCLGRLGDAIKNADNSKIVDACDALMSYYAMFTEGGRGEGMKGDPKASFDRHCHICNPQQAISVFAGIRDKALAKCLEKRA</sequence>
<feature type="compositionally biased region" description="Polar residues" evidence="1">
    <location>
        <begin position="11"/>
        <end position="26"/>
    </location>
</feature>
<keyword evidence="2" id="KW-0614">Plasmid</keyword>
<protein>
    <submittedName>
        <fullName evidence="2">Uncharacterized protein</fullName>
    </submittedName>
</protein>
<organism evidence="2 3">
    <name type="scientific">Xylella fastidiosa (strain 9a5c)</name>
    <dbReference type="NCBI Taxonomy" id="160492"/>
    <lineage>
        <taxon>Bacteria</taxon>
        <taxon>Pseudomonadati</taxon>
        <taxon>Pseudomonadota</taxon>
        <taxon>Gammaproteobacteria</taxon>
        <taxon>Lysobacterales</taxon>
        <taxon>Lysobacteraceae</taxon>
        <taxon>Xylella</taxon>
    </lineage>
</organism>
<accession>Q9PHF0</accession>
<evidence type="ECO:0000313" key="3">
    <source>
        <dbReference type="Proteomes" id="UP000000812"/>
    </source>
</evidence>
<dbReference type="KEGG" id="xfa:XF_a0058"/>
<dbReference type="AlphaFoldDB" id="Q9PHF0"/>
<feature type="region of interest" description="Disordered" evidence="1">
    <location>
        <begin position="1"/>
        <end position="26"/>
    </location>
</feature>
<geneLocation type="plasmid" evidence="2 3">
    <name>pXF51</name>
</geneLocation>
<dbReference type="EMBL" id="AE003851">
    <property type="protein sequence ID" value="AAF85626.1"/>
    <property type="molecule type" value="Genomic_DNA"/>
</dbReference>
<evidence type="ECO:0000256" key="1">
    <source>
        <dbReference type="SAM" id="MobiDB-lite"/>
    </source>
</evidence>
<name>Q9PHF0_XYLFA</name>
<dbReference type="HOGENOM" id="CLU_1502936_0_0_6"/>
<dbReference type="eggNOG" id="ENOG5033YPU">
    <property type="taxonomic scope" value="Bacteria"/>
</dbReference>